<dbReference type="EMBL" id="JAIBSC010000014">
    <property type="protein sequence ID" value="KAH1909281.1"/>
    <property type="molecule type" value="Genomic_DNA"/>
</dbReference>
<name>A0A9P8NMX1_ASPFM</name>
<evidence type="ECO:0000313" key="1">
    <source>
        <dbReference type="EMBL" id="KAH1909281.1"/>
    </source>
</evidence>
<reference evidence="1" key="1">
    <citation type="submission" date="2021-08" db="EMBL/GenBank/DDBJ databases">
        <title>Global Aspergillus fumigatus from environmental and clinical sources.</title>
        <authorList>
            <person name="Barber A."/>
            <person name="Sae-Ong T."/>
        </authorList>
    </citation>
    <scope>NUCLEOTIDE SEQUENCE</scope>
    <source>
        <strain evidence="1">NRZ-2016-071</strain>
    </source>
</reference>
<accession>A0A9P8NMX1</accession>
<sequence>MNASSQPQLRRMRARTQNLVAVISTQIPNSGQETAWRIQPRSAPDASAIIKNCGAGHGGRSSVGVKIKGLGEGQVGGETELSAKDVPPLEDLAEFRGNDLHSFSAVVIISTFSGLGYDFGEKTPTREMILTGWIRRGMEVRCVSLKKRFRQ</sequence>
<dbReference type="Proteomes" id="UP000813423">
    <property type="component" value="Unassembled WGS sequence"/>
</dbReference>
<gene>
    <name evidence="1" type="ORF">KXV57_001918</name>
</gene>
<proteinExistence type="predicted"/>
<comment type="caution">
    <text evidence="1">The sequence shown here is derived from an EMBL/GenBank/DDBJ whole genome shotgun (WGS) entry which is preliminary data.</text>
</comment>
<dbReference type="AlphaFoldDB" id="A0A9P8NMX1"/>
<evidence type="ECO:0000313" key="2">
    <source>
        <dbReference type="Proteomes" id="UP000813423"/>
    </source>
</evidence>
<organism evidence="1 2">
    <name type="scientific">Aspergillus fumigatus</name>
    <name type="common">Neosartorya fumigata</name>
    <dbReference type="NCBI Taxonomy" id="746128"/>
    <lineage>
        <taxon>Eukaryota</taxon>
        <taxon>Fungi</taxon>
        <taxon>Dikarya</taxon>
        <taxon>Ascomycota</taxon>
        <taxon>Pezizomycotina</taxon>
        <taxon>Eurotiomycetes</taxon>
        <taxon>Eurotiomycetidae</taxon>
        <taxon>Eurotiales</taxon>
        <taxon>Aspergillaceae</taxon>
        <taxon>Aspergillus</taxon>
        <taxon>Aspergillus subgen. Fumigati</taxon>
    </lineage>
</organism>
<protein>
    <submittedName>
        <fullName evidence="1">Uncharacterized protein</fullName>
    </submittedName>
</protein>